<dbReference type="PANTHER" id="PTHR37471">
    <property type="entry name" value="UNNAMED PRODUCT"/>
    <property type="match status" value="1"/>
</dbReference>
<dbReference type="Gene3D" id="3.40.50.1820">
    <property type="entry name" value="alpha/beta hydrolase"/>
    <property type="match status" value="1"/>
</dbReference>
<dbReference type="OrthoDB" id="6431331at2759"/>
<keyword evidence="1" id="KW-1133">Transmembrane helix</keyword>
<keyword evidence="1" id="KW-0472">Membrane</keyword>
<protein>
    <recommendedName>
        <fullName evidence="4">AB hydrolase-1 domain-containing protein</fullName>
    </recommendedName>
</protein>
<dbReference type="SUPFAM" id="SSF53474">
    <property type="entry name" value="alpha/beta-Hydrolases"/>
    <property type="match status" value="1"/>
</dbReference>
<feature type="transmembrane region" description="Helical" evidence="1">
    <location>
        <begin position="40"/>
        <end position="60"/>
    </location>
</feature>
<proteinExistence type="predicted"/>
<feature type="transmembrane region" description="Helical" evidence="1">
    <location>
        <begin position="12"/>
        <end position="34"/>
    </location>
</feature>
<evidence type="ECO:0008006" key="4">
    <source>
        <dbReference type="Google" id="ProtNLM"/>
    </source>
</evidence>
<evidence type="ECO:0000313" key="3">
    <source>
        <dbReference type="Proteomes" id="UP000799118"/>
    </source>
</evidence>
<gene>
    <name evidence="2" type="ORF">BT96DRAFT_891196</name>
</gene>
<evidence type="ECO:0000256" key="1">
    <source>
        <dbReference type="SAM" id="Phobius"/>
    </source>
</evidence>
<evidence type="ECO:0000313" key="2">
    <source>
        <dbReference type="EMBL" id="KAE9387263.1"/>
    </source>
</evidence>
<organism evidence="2 3">
    <name type="scientific">Gymnopus androsaceus JB14</name>
    <dbReference type="NCBI Taxonomy" id="1447944"/>
    <lineage>
        <taxon>Eukaryota</taxon>
        <taxon>Fungi</taxon>
        <taxon>Dikarya</taxon>
        <taxon>Basidiomycota</taxon>
        <taxon>Agaricomycotina</taxon>
        <taxon>Agaricomycetes</taxon>
        <taxon>Agaricomycetidae</taxon>
        <taxon>Agaricales</taxon>
        <taxon>Marasmiineae</taxon>
        <taxon>Omphalotaceae</taxon>
        <taxon>Gymnopus</taxon>
    </lineage>
</organism>
<name>A0A6A4GPK2_9AGAR</name>
<accession>A0A6A4GPK2</accession>
<dbReference type="InterPro" id="IPR029058">
    <property type="entry name" value="AB_hydrolase_fold"/>
</dbReference>
<dbReference type="AlphaFoldDB" id="A0A6A4GPK2"/>
<dbReference type="Proteomes" id="UP000799118">
    <property type="component" value="Unassembled WGS sequence"/>
</dbReference>
<sequence length="501" mass="57394">MIGQSLPEYIFIRICIFLLKLVAPASLFYLFLCLVTRQVFLYWLLPYAVLESSFYVFVYLPRKERLQKSIHNAPPLDRAQREALFVKCSQRLSGAPDYPLGWFSSNDLKRENVVEWILWALFSCGPEDAQESWNNEIEIYVKKVEELTGMKLEKGRTALTSSLRLTLDRVNMSHRPFIWYTIVGLVDLITCVRLYATGFKHYSPSVLGRVFPPRLLTLFSKPSVTEHISYCYRPHKSLNKDPVVFIHGIGIGLYPYVPFLKELIRTDPDMGILLIELVPITMHITSNAIPPRREMLDALYTTMNSLGISRAVLASHSYGTVIAAHVIRDRDSASQSITKPLITGQLLVDPVCLLLHLPNVAFNFLYRVPRRANEWQLWYFASQDPDIAYTLSRCFFWADNILWKDDLVSEVQVAAEVARPKVAVILSGDDQIIPASAVQMYLTGEEEVKDRWSDGSLEVLYYPGLDHATVFDTKERRRGMIRVLDKFTSRSVDIDNGSLIR</sequence>
<dbReference type="PANTHER" id="PTHR37471:SF1">
    <property type="entry name" value="AB HYDROLASE-1 DOMAIN-CONTAINING PROTEIN"/>
    <property type="match status" value="1"/>
</dbReference>
<reference evidence="2" key="1">
    <citation type="journal article" date="2019" name="Environ. Microbiol.">
        <title>Fungal ecological strategies reflected in gene transcription - a case study of two litter decomposers.</title>
        <authorList>
            <person name="Barbi F."/>
            <person name="Kohler A."/>
            <person name="Barry K."/>
            <person name="Baskaran P."/>
            <person name="Daum C."/>
            <person name="Fauchery L."/>
            <person name="Ihrmark K."/>
            <person name="Kuo A."/>
            <person name="LaButti K."/>
            <person name="Lipzen A."/>
            <person name="Morin E."/>
            <person name="Grigoriev I.V."/>
            <person name="Henrissat B."/>
            <person name="Lindahl B."/>
            <person name="Martin F."/>
        </authorList>
    </citation>
    <scope>NUCLEOTIDE SEQUENCE</scope>
    <source>
        <strain evidence="2">JB14</strain>
    </source>
</reference>
<dbReference type="EMBL" id="ML769812">
    <property type="protein sequence ID" value="KAE9387263.1"/>
    <property type="molecule type" value="Genomic_DNA"/>
</dbReference>
<keyword evidence="3" id="KW-1185">Reference proteome</keyword>
<keyword evidence="1" id="KW-0812">Transmembrane</keyword>